<name>A0A8J3TE21_9ACTN</name>
<dbReference type="EMBL" id="BOON01000033">
    <property type="protein sequence ID" value="GII24122.1"/>
    <property type="molecule type" value="Genomic_DNA"/>
</dbReference>
<dbReference type="RefSeq" id="WP_168118159.1">
    <property type="nucleotide sequence ID" value="NZ_BOON01000033.1"/>
</dbReference>
<evidence type="ECO:0000313" key="2">
    <source>
        <dbReference type="Proteomes" id="UP000599074"/>
    </source>
</evidence>
<dbReference type="AlphaFoldDB" id="A0A8J3TE21"/>
<protein>
    <submittedName>
        <fullName evidence="1">Uncharacterized protein</fullName>
    </submittedName>
</protein>
<evidence type="ECO:0000313" key="1">
    <source>
        <dbReference type="EMBL" id="GII24122.1"/>
    </source>
</evidence>
<proteinExistence type="predicted"/>
<dbReference type="Gene3D" id="1.10.150.20">
    <property type="entry name" value="5' to 3' exonuclease, C-terminal subdomain"/>
    <property type="match status" value="1"/>
</dbReference>
<gene>
    <name evidence="1" type="ORF">Pme01_37190</name>
</gene>
<comment type="caution">
    <text evidence="1">The sequence shown here is derived from an EMBL/GenBank/DDBJ whole genome shotgun (WGS) entry which is preliminary data.</text>
</comment>
<dbReference type="Proteomes" id="UP000599074">
    <property type="component" value="Unassembled WGS sequence"/>
</dbReference>
<keyword evidence="2" id="KW-1185">Reference proteome</keyword>
<reference evidence="1" key="1">
    <citation type="submission" date="2021-01" db="EMBL/GenBank/DDBJ databases">
        <title>Whole genome shotgun sequence of Planosporangium mesophilum NBRC 109066.</title>
        <authorList>
            <person name="Komaki H."/>
            <person name="Tamura T."/>
        </authorList>
    </citation>
    <scope>NUCLEOTIDE SEQUENCE</scope>
    <source>
        <strain evidence="1">NBRC 109066</strain>
    </source>
</reference>
<accession>A0A8J3TE21</accession>
<sequence>MPVTANLVKLVDKEYQDKSVAELVDAPVSALAGVSERTATHLKEALGIKTIGELGRSQYFRTARALVDLADHGA</sequence>
<organism evidence="1 2">
    <name type="scientific">Planosporangium mesophilum</name>
    <dbReference type="NCBI Taxonomy" id="689768"/>
    <lineage>
        <taxon>Bacteria</taxon>
        <taxon>Bacillati</taxon>
        <taxon>Actinomycetota</taxon>
        <taxon>Actinomycetes</taxon>
        <taxon>Micromonosporales</taxon>
        <taxon>Micromonosporaceae</taxon>
        <taxon>Planosporangium</taxon>
    </lineage>
</organism>